<reference evidence="1" key="1">
    <citation type="submission" date="2020-06" db="EMBL/GenBank/DDBJ databases">
        <authorList>
            <person name="Li T."/>
            <person name="Hu X."/>
            <person name="Zhang T."/>
            <person name="Song X."/>
            <person name="Zhang H."/>
            <person name="Dai N."/>
            <person name="Sheng W."/>
            <person name="Hou X."/>
            <person name="Wei L."/>
        </authorList>
    </citation>
    <scope>NUCLEOTIDE SEQUENCE</scope>
    <source>
        <strain evidence="1">KEN1</strain>
        <tissue evidence="1">Leaf</tissue>
    </source>
</reference>
<dbReference type="EMBL" id="JACGWN010000013">
    <property type="protein sequence ID" value="KAL0411731.1"/>
    <property type="molecule type" value="Genomic_DNA"/>
</dbReference>
<organism evidence="1">
    <name type="scientific">Sesamum latifolium</name>
    <dbReference type="NCBI Taxonomy" id="2727402"/>
    <lineage>
        <taxon>Eukaryota</taxon>
        <taxon>Viridiplantae</taxon>
        <taxon>Streptophyta</taxon>
        <taxon>Embryophyta</taxon>
        <taxon>Tracheophyta</taxon>
        <taxon>Spermatophyta</taxon>
        <taxon>Magnoliopsida</taxon>
        <taxon>eudicotyledons</taxon>
        <taxon>Gunneridae</taxon>
        <taxon>Pentapetalae</taxon>
        <taxon>asterids</taxon>
        <taxon>lamiids</taxon>
        <taxon>Lamiales</taxon>
        <taxon>Pedaliaceae</taxon>
        <taxon>Sesamum</taxon>
    </lineage>
</organism>
<dbReference type="AlphaFoldDB" id="A0AAW2U7V1"/>
<feature type="non-terminal residue" evidence="1">
    <location>
        <position position="1"/>
    </location>
</feature>
<proteinExistence type="predicted"/>
<sequence length="151" mass="17028">CPFGLGRDMLEITIGNGGLALNGVAADRGRCRCWPKLNAFTMFASARLPRSRRRLDLVIPSGRDSRSKRCISLLRCVVSYCVALRHVLLRCITSRRVLSHYVMLRCIASRCVLSHFFVLLPSKLQVEASCFDLNLLTQQRSLLSPPYFLLS</sequence>
<evidence type="ECO:0000313" key="1">
    <source>
        <dbReference type="EMBL" id="KAL0411731.1"/>
    </source>
</evidence>
<protein>
    <submittedName>
        <fullName evidence="1">Uncharacterized protein</fullName>
    </submittedName>
</protein>
<comment type="caution">
    <text evidence="1">The sequence shown here is derived from an EMBL/GenBank/DDBJ whole genome shotgun (WGS) entry which is preliminary data.</text>
</comment>
<name>A0AAW2U7V1_9LAMI</name>
<reference evidence="1" key="2">
    <citation type="journal article" date="2024" name="Plant">
        <title>Genomic evolution and insights into agronomic trait innovations of Sesamum species.</title>
        <authorList>
            <person name="Miao H."/>
            <person name="Wang L."/>
            <person name="Qu L."/>
            <person name="Liu H."/>
            <person name="Sun Y."/>
            <person name="Le M."/>
            <person name="Wang Q."/>
            <person name="Wei S."/>
            <person name="Zheng Y."/>
            <person name="Lin W."/>
            <person name="Duan Y."/>
            <person name="Cao H."/>
            <person name="Xiong S."/>
            <person name="Wang X."/>
            <person name="Wei L."/>
            <person name="Li C."/>
            <person name="Ma Q."/>
            <person name="Ju M."/>
            <person name="Zhao R."/>
            <person name="Li G."/>
            <person name="Mu C."/>
            <person name="Tian Q."/>
            <person name="Mei H."/>
            <person name="Zhang T."/>
            <person name="Gao T."/>
            <person name="Zhang H."/>
        </authorList>
    </citation>
    <scope>NUCLEOTIDE SEQUENCE</scope>
    <source>
        <strain evidence="1">KEN1</strain>
    </source>
</reference>
<gene>
    <name evidence="1" type="ORF">Slati_3762800</name>
</gene>
<accession>A0AAW2U7V1</accession>